<dbReference type="InterPro" id="IPR018644">
    <property type="entry name" value="DUF2071"/>
</dbReference>
<protein>
    <recommendedName>
        <fullName evidence="3">DUF2071 domain-containing protein</fullName>
    </recommendedName>
</protein>
<organism evidence="1 2">
    <name type="scientific">Chitinophaga cymbidii</name>
    <dbReference type="NCBI Taxonomy" id="1096750"/>
    <lineage>
        <taxon>Bacteria</taxon>
        <taxon>Pseudomonadati</taxon>
        <taxon>Bacteroidota</taxon>
        <taxon>Chitinophagia</taxon>
        <taxon>Chitinophagales</taxon>
        <taxon>Chitinophagaceae</taxon>
        <taxon>Chitinophaga</taxon>
    </lineage>
</organism>
<dbReference type="EMBL" id="BKAU01000004">
    <property type="protein sequence ID" value="GEP97231.1"/>
    <property type="molecule type" value="Genomic_DNA"/>
</dbReference>
<dbReference type="RefSeq" id="WP_146864601.1">
    <property type="nucleotide sequence ID" value="NZ_BKAU01000004.1"/>
</dbReference>
<dbReference type="AlphaFoldDB" id="A0A512RNG6"/>
<sequence>MKVPVIKGVIDRRILVNFTVAPGAIQNILPAPFRPKLYKGHAIAGICLIRLKHIRPKGLPGFVGISSENGAHRIAVTWEEQGITREGVYIPRRDTNSRFNAFAGGRFFPGKHYHARFDVRESGVDYHVAFNSEDETFISMDGSLADQLNEDSVFENLAAASDFFEAGSAGFSPGGGGLDGLQLQVKEWKVEPLAVTAVRSSFFENREIFPEGSVRFDNALLMREIAHEWRSMRAPC</sequence>
<comment type="caution">
    <text evidence="1">The sequence shown here is derived from an EMBL/GenBank/DDBJ whole genome shotgun (WGS) entry which is preliminary data.</text>
</comment>
<name>A0A512RNG6_9BACT</name>
<evidence type="ECO:0000313" key="1">
    <source>
        <dbReference type="EMBL" id="GEP97231.1"/>
    </source>
</evidence>
<accession>A0A512RNG6</accession>
<evidence type="ECO:0000313" key="2">
    <source>
        <dbReference type="Proteomes" id="UP000321436"/>
    </source>
</evidence>
<gene>
    <name evidence="1" type="ORF">CCY01nite_34910</name>
</gene>
<dbReference type="Proteomes" id="UP000321436">
    <property type="component" value="Unassembled WGS sequence"/>
</dbReference>
<evidence type="ECO:0008006" key="3">
    <source>
        <dbReference type="Google" id="ProtNLM"/>
    </source>
</evidence>
<proteinExistence type="predicted"/>
<dbReference type="Pfam" id="PF09844">
    <property type="entry name" value="DUF2071"/>
    <property type="match status" value="1"/>
</dbReference>
<keyword evidence="2" id="KW-1185">Reference proteome</keyword>
<reference evidence="1 2" key="1">
    <citation type="submission" date="2019-07" db="EMBL/GenBank/DDBJ databases">
        <title>Whole genome shotgun sequence of Chitinophaga cymbidii NBRC 109752.</title>
        <authorList>
            <person name="Hosoyama A."/>
            <person name="Uohara A."/>
            <person name="Ohji S."/>
            <person name="Ichikawa N."/>
        </authorList>
    </citation>
    <scope>NUCLEOTIDE SEQUENCE [LARGE SCALE GENOMIC DNA]</scope>
    <source>
        <strain evidence="1 2">NBRC 109752</strain>
    </source>
</reference>
<dbReference type="OrthoDB" id="5492672at2"/>